<dbReference type="Proteomes" id="UP001396334">
    <property type="component" value="Unassembled WGS sequence"/>
</dbReference>
<organism evidence="1 2">
    <name type="scientific">Hibiscus sabdariffa</name>
    <name type="common">roselle</name>
    <dbReference type="NCBI Taxonomy" id="183260"/>
    <lineage>
        <taxon>Eukaryota</taxon>
        <taxon>Viridiplantae</taxon>
        <taxon>Streptophyta</taxon>
        <taxon>Embryophyta</taxon>
        <taxon>Tracheophyta</taxon>
        <taxon>Spermatophyta</taxon>
        <taxon>Magnoliopsida</taxon>
        <taxon>eudicotyledons</taxon>
        <taxon>Gunneridae</taxon>
        <taxon>Pentapetalae</taxon>
        <taxon>rosids</taxon>
        <taxon>malvids</taxon>
        <taxon>Malvales</taxon>
        <taxon>Malvaceae</taxon>
        <taxon>Malvoideae</taxon>
        <taxon>Hibiscus</taxon>
    </lineage>
</organism>
<keyword evidence="2" id="KW-1185">Reference proteome</keyword>
<evidence type="ECO:0000313" key="1">
    <source>
        <dbReference type="EMBL" id="KAK8476649.1"/>
    </source>
</evidence>
<name>A0ABR1Z9W8_9ROSI</name>
<sequence>MATKEVDSIEAKKVGSCATNVFDEWSMRTDNDLVGHIILVPEEVDVGMNKQPLPVLALDENLNKMRNISDEMLARADGALSTVGYLVQLGECVSEYNLRRVLIPSFDPGGSDATPTFIDTLDMSQIRIRASSRYWYASIDKQRQRLPLYKYRTIILYLVKSHATAIVVSETSNGETTQISQFFNTKWLD</sequence>
<dbReference type="Gene3D" id="3.40.50.300">
    <property type="entry name" value="P-loop containing nucleotide triphosphate hydrolases"/>
    <property type="match status" value="1"/>
</dbReference>
<dbReference type="EMBL" id="JBBPBN010002129">
    <property type="protein sequence ID" value="KAK8476649.1"/>
    <property type="molecule type" value="Genomic_DNA"/>
</dbReference>
<comment type="caution">
    <text evidence="1">The sequence shown here is derived from an EMBL/GenBank/DDBJ whole genome shotgun (WGS) entry which is preliminary data.</text>
</comment>
<evidence type="ECO:0000313" key="2">
    <source>
        <dbReference type="Proteomes" id="UP001396334"/>
    </source>
</evidence>
<reference evidence="1 2" key="1">
    <citation type="journal article" date="2024" name="G3 (Bethesda)">
        <title>Genome assembly of Hibiscus sabdariffa L. provides insights into metabolisms of medicinal natural products.</title>
        <authorList>
            <person name="Kim T."/>
        </authorList>
    </citation>
    <scope>NUCLEOTIDE SEQUENCE [LARGE SCALE GENOMIC DNA]</scope>
    <source>
        <strain evidence="1">TK-2024</strain>
        <tissue evidence="1">Old leaves</tissue>
    </source>
</reference>
<proteinExistence type="predicted"/>
<gene>
    <name evidence="1" type="ORF">V6N11_025364</name>
</gene>
<accession>A0ABR1Z9W8</accession>
<dbReference type="InterPro" id="IPR027417">
    <property type="entry name" value="P-loop_NTPase"/>
</dbReference>
<protein>
    <submittedName>
        <fullName evidence="1">Uncharacterized protein</fullName>
    </submittedName>
</protein>